<dbReference type="GO" id="GO:1990281">
    <property type="term" value="C:efflux pump complex"/>
    <property type="evidence" value="ECO:0007669"/>
    <property type="project" value="TreeGrafter"/>
</dbReference>
<dbReference type="Pfam" id="PF25954">
    <property type="entry name" value="Beta-barrel_RND_2"/>
    <property type="match status" value="1"/>
</dbReference>
<dbReference type="Gene3D" id="6.20.50.140">
    <property type="match status" value="1"/>
</dbReference>
<evidence type="ECO:0000256" key="4">
    <source>
        <dbReference type="ARBA" id="ARBA00023054"/>
    </source>
</evidence>
<keyword evidence="14" id="KW-1185">Reference proteome</keyword>
<keyword evidence="7" id="KW-1133">Transmembrane helix</keyword>
<dbReference type="NCBIfam" id="TIGR01730">
    <property type="entry name" value="RND_mfp"/>
    <property type="match status" value="1"/>
</dbReference>
<dbReference type="Pfam" id="PF25967">
    <property type="entry name" value="RND-MFP_C"/>
    <property type="match status" value="1"/>
</dbReference>
<dbReference type="GO" id="GO:1990961">
    <property type="term" value="P:xenobiotic detoxification by transmembrane export across the plasma membrane"/>
    <property type="evidence" value="ECO:0007669"/>
    <property type="project" value="InterPro"/>
</dbReference>
<dbReference type="OrthoDB" id="9791520at2"/>
<evidence type="ECO:0000256" key="6">
    <source>
        <dbReference type="SAM" id="MobiDB-lite"/>
    </source>
</evidence>
<feature type="compositionally biased region" description="Polar residues" evidence="6">
    <location>
        <begin position="369"/>
        <end position="381"/>
    </location>
</feature>
<protein>
    <submittedName>
        <fullName evidence="12">Macrolide export protein MacA</fullName>
    </submittedName>
</protein>
<gene>
    <name evidence="12" type="primary">macA</name>
    <name evidence="12" type="ORF">MGA5115_00078</name>
    <name evidence="13" type="ORF">MGA5116_01639</name>
</gene>
<dbReference type="Gene3D" id="6.10.140.1990">
    <property type="match status" value="1"/>
</dbReference>
<evidence type="ECO:0000313" key="12">
    <source>
        <dbReference type="EMBL" id="SBT16004.1"/>
    </source>
</evidence>
<dbReference type="Proteomes" id="UP000092840">
    <property type="component" value="Unassembled WGS sequence"/>
</dbReference>
<dbReference type="GO" id="GO:1990195">
    <property type="term" value="C:macrolide transmembrane transporter complex"/>
    <property type="evidence" value="ECO:0007669"/>
    <property type="project" value="InterPro"/>
</dbReference>
<feature type="domain" description="Multidrug resistance protein MdtA-like barrel-sandwich hybrid" evidence="9">
    <location>
        <begin position="62"/>
        <end position="217"/>
    </location>
</feature>
<dbReference type="InterPro" id="IPR030190">
    <property type="entry name" value="MacA_alpha-hairpin_sf"/>
</dbReference>
<sequence>MTRLRPLLKLCILLIAFSIPATATWWYYQDQQGDEQNWFKEQVTRGNIEISVAGTGTLEPSNYVDVGAQVSGQIEKLYVKEGDEVKQGQLLAEIDATVFEIDVNRSQASLENQKAQLAQLEAQLTLSNTRIERDRRLHNRGAVSDDALQSAETDIVILKARIAAIEAQIKASKAALDGDIATLSYSRIYAPIDGTVTSIKVRVGQTLNANQSAPTLMTISNLKQMTLRAAVSEADIHKLSEEMPVRFSTLGNPNSYFHSTVNTILPTPLVNNDVVLYQVLVDVDNRTGKLMDGMSTQVFFIEAAANDVLMAPLASIAKRPHGAVAFVPGPKGERQTVAVKTGIQNRTHIELISGLREGDEVIAGKSNRAHQGSASSLTNNRPRMGGPRGI</sequence>
<evidence type="ECO:0000256" key="5">
    <source>
        <dbReference type="SAM" id="Coils"/>
    </source>
</evidence>
<organism evidence="12 15">
    <name type="scientific">Marinomonas gallaica</name>
    <dbReference type="NCBI Taxonomy" id="1806667"/>
    <lineage>
        <taxon>Bacteria</taxon>
        <taxon>Pseudomonadati</taxon>
        <taxon>Pseudomonadota</taxon>
        <taxon>Gammaproteobacteria</taxon>
        <taxon>Oceanospirillales</taxon>
        <taxon>Oceanospirillaceae</taxon>
        <taxon>Marinomonas</taxon>
    </lineage>
</organism>
<feature type="transmembrane region" description="Helical" evidence="7">
    <location>
        <begin position="7"/>
        <end position="28"/>
    </location>
</feature>
<reference evidence="12 15" key="1">
    <citation type="submission" date="2016-06" db="EMBL/GenBank/DDBJ databases">
        <authorList>
            <person name="Kjaerup R.B."/>
            <person name="Dalgaard T.S."/>
            <person name="Juul-Madsen H.R."/>
        </authorList>
    </citation>
    <scope>NUCLEOTIDE SEQUENCE [LARGE SCALE GENOMIC DNA]</scope>
    <source>
        <strain evidence="12 15">CECT 5115</strain>
    </source>
</reference>
<feature type="domain" description="Multidrug resistance protein MdtA-like C-terminal permuted SH3" evidence="11">
    <location>
        <begin position="307"/>
        <end position="365"/>
    </location>
</feature>
<feature type="domain" description="Multidrug resistance protein MdtA-like alpha-helical hairpin" evidence="8">
    <location>
        <begin position="110"/>
        <end position="185"/>
    </location>
</feature>
<evidence type="ECO:0000256" key="3">
    <source>
        <dbReference type="ARBA" id="ARBA00022448"/>
    </source>
</evidence>
<dbReference type="InterPro" id="IPR006143">
    <property type="entry name" value="RND_pump_MFP"/>
</dbReference>
<dbReference type="AlphaFoldDB" id="A0A1C3JLF4"/>
<keyword evidence="7" id="KW-0472">Membrane</keyword>
<evidence type="ECO:0000256" key="2">
    <source>
        <dbReference type="ARBA" id="ARBA00009477"/>
    </source>
</evidence>
<keyword evidence="4 5" id="KW-0175">Coiled coil</keyword>
<keyword evidence="3" id="KW-0813">Transport</keyword>
<feature type="region of interest" description="Disordered" evidence="6">
    <location>
        <begin position="366"/>
        <end position="390"/>
    </location>
</feature>
<name>A0A1C3JLF4_9GAMM</name>
<dbReference type="InterPro" id="IPR058627">
    <property type="entry name" value="MdtA-like_C"/>
</dbReference>
<dbReference type="InterPro" id="IPR058624">
    <property type="entry name" value="MdtA-like_HH"/>
</dbReference>
<evidence type="ECO:0000259" key="8">
    <source>
        <dbReference type="Pfam" id="PF25876"/>
    </source>
</evidence>
<dbReference type="Gene3D" id="2.40.30.170">
    <property type="match status" value="1"/>
</dbReference>
<evidence type="ECO:0000313" key="15">
    <source>
        <dbReference type="Proteomes" id="UP000092871"/>
    </source>
</evidence>
<dbReference type="EMBL" id="FLRA01000001">
    <property type="protein sequence ID" value="SBT16004.1"/>
    <property type="molecule type" value="Genomic_DNA"/>
</dbReference>
<dbReference type="InterPro" id="IPR058792">
    <property type="entry name" value="Beta-barrel_RND_2"/>
</dbReference>
<dbReference type="Proteomes" id="UP000092871">
    <property type="component" value="Unassembled WGS sequence"/>
</dbReference>
<dbReference type="GO" id="GO:0015562">
    <property type="term" value="F:efflux transmembrane transporter activity"/>
    <property type="evidence" value="ECO:0007669"/>
    <property type="project" value="TreeGrafter"/>
</dbReference>
<dbReference type="GO" id="GO:0019898">
    <property type="term" value="C:extrinsic component of membrane"/>
    <property type="evidence" value="ECO:0007669"/>
    <property type="project" value="InterPro"/>
</dbReference>
<dbReference type="Pfam" id="PF25917">
    <property type="entry name" value="BSH_RND"/>
    <property type="match status" value="1"/>
</dbReference>
<evidence type="ECO:0000259" key="11">
    <source>
        <dbReference type="Pfam" id="PF25967"/>
    </source>
</evidence>
<comment type="subcellular location">
    <subcellularLocation>
        <location evidence="1">Cell envelope</location>
    </subcellularLocation>
</comment>
<evidence type="ECO:0000313" key="13">
    <source>
        <dbReference type="EMBL" id="SBT21052.1"/>
    </source>
</evidence>
<evidence type="ECO:0000313" key="14">
    <source>
        <dbReference type="Proteomes" id="UP000092840"/>
    </source>
</evidence>
<keyword evidence="7" id="KW-0812">Transmembrane</keyword>
<dbReference type="Gene3D" id="2.40.50.100">
    <property type="match status" value="1"/>
</dbReference>
<evidence type="ECO:0000259" key="10">
    <source>
        <dbReference type="Pfam" id="PF25954"/>
    </source>
</evidence>
<dbReference type="EMBL" id="FLRB01000011">
    <property type="protein sequence ID" value="SBT21052.1"/>
    <property type="molecule type" value="Genomic_DNA"/>
</dbReference>
<dbReference type="InterPro" id="IPR058625">
    <property type="entry name" value="MdtA-like_BSH"/>
</dbReference>
<dbReference type="SUPFAM" id="SSF111369">
    <property type="entry name" value="HlyD-like secretion proteins"/>
    <property type="match status" value="1"/>
</dbReference>
<evidence type="ECO:0000256" key="7">
    <source>
        <dbReference type="SAM" id="Phobius"/>
    </source>
</evidence>
<reference evidence="13 14" key="2">
    <citation type="submission" date="2016-06" db="EMBL/GenBank/DDBJ databases">
        <authorList>
            <person name="Rodrigo-Torres L."/>
            <person name="Arahal D.R."/>
        </authorList>
    </citation>
    <scope>NUCLEOTIDE SEQUENCE [LARGE SCALE GENOMIC DNA]</scope>
    <source>
        <strain evidence="13 14">CECT 5116</strain>
    </source>
</reference>
<proteinExistence type="inferred from homology"/>
<accession>A0A1C3JLF4</accession>
<dbReference type="PANTHER" id="PTHR30469:SF33">
    <property type="entry name" value="SLR1207 PROTEIN"/>
    <property type="match status" value="1"/>
</dbReference>
<dbReference type="PANTHER" id="PTHR30469">
    <property type="entry name" value="MULTIDRUG RESISTANCE PROTEIN MDTA"/>
    <property type="match status" value="1"/>
</dbReference>
<dbReference type="Pfam" id="PF25876">
    <property type="entry name" value="HH_MFP_RND"/>
    <property type="match status" value="1"/>
</dbReference>
<dbReference type="RefSeq" id="WP_067030108.1">
    <property type="nucleotide sequence ID" value="NZ_FLRA01000001.1"/>
</dbReference>
<evidence type="ECO:0000256" key="1">
    <source>
        <dbReference type="ARBA" id="ARBA00004196"/>
    </source>
</evidence>
<comment type="similarity">
    <text evidence="2">Belongs to the membrane fusion protein (MFP) (TC 8.A.1) family.</text>
</comment>
<feature type="coiled-coil region" evidence="5">
    <location>
        <begin position="103"/>
        <end position="168"/>
    </location>
</feature>
<dbReference type="GO" id="GO:0030313">
    <property type="term" value="C:cell envelope"/>
    <property type="evidence" value="ECO:0007669"/>
    <property type="project" value="UniProtKB-SubCell"/>
</dbReference>
<evidence type="ECO:0000259" key="9">
    <source>
        <dbReference type="Pfam" id="PF25917"/>
    </source>
</evidence>
<feature type="domain" description="CusB-like beta-barrel" evidence="10">
    <location>
        <begin position="227"/>
        <end position="300"/>
    </location>
</feature>